<organism evidence="2 3">
    <name type="scientific">Aspergillus luchuensis (strain CBS 106.47)</name>
    <dbReference type="NCBI Taxonomy" id="1137211"/>
    <lineage>
        <taxon>Eukaryota</taxon>
        <taxon>Fungi</taxon>
        <taxon>Dikarya</taxon>
        <taxon>Ascomycota</taxon>
        <taxon>Pezizomycotina</taxon>
        <taxon>Eurotiomycetes</taxon>
        <taxon>Eurotiomycetidae</taxon>
        <taxon>Eurotiales</taxon>
        <taxon>Aspergillaceae</taxon>
        <taxon>Aspergillus</taxon>
        <taxon>Aspergillus subgen. Circumdati</taxon>
    </lineage>
</organism>
<dbReference type="Proteomes" id="UP000184063">
    <property type="component" value="Unassembled WGS sequence"/>
</dbReference>
<evidence type="ECO:0000313" key="3">
    <source>
        <dbReference type="Proteomes" id="UP000184063"/>
    </source>
</evidence>
<dbReference type="AlphaFoldDB" id="A0A1M3T5H3"/>
<evidence type="ECO:0000313" key="2">
    <source>
        <dbReference type="EMBL" id="OJZ81995.1"/>
    </source>
</evidence>
<dbReference type="VEuPathDB" id="FungiDB:ASPFODRAFT_37133"/>
<reference evidence="3" key="1">
    <citation type="journal article" date="2017" name="Genome Biol.">
        <title>Comparative genomics reveals high biological diversity and specific adaptations in the industrially and medically important fungal genus Aspergillus.</title>
        <authorList>
            <person name="de Vries R.P."/>
            <person name="Riley R."/>
            <person name="Wiebenga A."/>
            <person name="Aguilar-Osorio G."/>
            <person name="Amillis S."/>
            <person name="Uchima C.A."/>
            <person name="Anderluh G."/>
            <person name="Asadollahi M."/>
            <person name="Askin M."/>
            <person name="Barry K."/>
            <person name="Battaglia E."/>
            <person name="Bayram O."/>
            <person name="Benocci T."/>
            <person name="Braus-Stromeyer S.A."/>
            <person name="Caldana C."/>
            <person name="Canovas D."/>
            <person name="Cerqueira G.C."/>
            <person name="Chen F."/>
            <person name="Chen W."/>
            <person name="Choi C."/>
            <person name="Clum A."/>
            <person name="Dos Santos R.A."/>
            <person name="Damasio A.R."/>
            <person name="Diallinas G."/>
            <person name="Emri T."/>
            <person name="Fekete E."/>
            <person name="Flipphi M."/>
            <person name="Freyberg S."/>
            <person name="Gallo A."/>
            <person name="Gournas C."/>
            <person name="Habgood R."/>
            <person name="Hainaut M."/>
            <person name="Harispe M.L."/>
            <person name="Henrissat B."/>
            <person name="Hilden K.S."/>
            <person name="Hope R."/>
            <person name="Hossain A."/>
            <person name="Karabika E."/>
            <person name="Karaffa L."/>
            <person name="Karanyi Z."/>
            <person name="Krasevec N."/>
            <person name="Kuo A."/>
            <person name="Kusch H."/>
            <person name="LaButti K."/>
            <person name="Lagendijk E.L."/>
            <person name="Lapidus A."/>
            <person name="Levasseur A."/>
            <person name="Lindquist E."/>
            <person name="Lipzen A."/>
            <person name="Logrieco A.F."/>
            <person name="MacCabe A."/>
            <person name="Maekelae M.R."/>
            <person name="Malavazi I."/>
            <person name="Melin P."/>
            <person name="Meyer V."/>
            <person name="Mielnichuk N."/>
            <person name="Miskei M."/>
            <person name="Molnar A.P."/>
            <person name="Mule G."/>
            <person name="Ngan C.Y."/>
            <person name="Orejas M."/>
            <person name="Orosz E."/>
            <person name="Ouedraogo J.P."/>
            <person name="Overkamp K.M."/>
            <person name="Park H.-S."/>
            <person name="Perrone G."/>
            <person name="Piumi F."/>
            <person name="Punt P.J."/>
            <person name="Ram A.F."/>
            <person name="Ramon A."/>
            <person name="Rauscher S."/>
            <person name="Record E."/>
            <person name="Riano-Pachon D.M."/>
            <person name="Robert V."/>
            <person name="Roehrig J."/>
            <person name="Ruller R."/>
            <person name="Salamov A."/>
            <person name="Salih N.S."/>
            <person name="Samson R.A."/>
            <person name="Sandor E."/>
            <person name="Sanguinetti M."/>
            <person name="Schuetze T."/>
            <person name="Sepcic K."/>
            <person name="Shelest E."/>
            <person name="Sherlock G."/>
            <person name="Sophianopoulou V."/>
            <person name="Squina F.M."/>
            <person name="Sun H."/>
            <person name="Susca A."/>
            <person name="Todd R.B."/>
            <person name="Tsang A."/>
            <person name="Unkles S.E."/>
            <person name="van de Wiele N."/>
            <person name="van Rossen-Uffink D."/>
            <person name="Oliveira J.V."/>
            <person name="Vesth T.C."/>
            <person name="Visser J."/>
            <person name="Yu J.-H."/>
            <person name="Zhou M."/>
            <person name="Andersen M.R."/>
            <person name="Archer D.B."/>
            <person name="Baker S.E."/>
            <person name="Benoit I."/>
            <person name="Brakhage A.A."/>
            <person name="Braus G.H."/>
            <person name="Fischer R."/>
            <person name="Frisvad J.C."/>
            <person name="Goldman G.H."/>
            <person name="Houbraken J."/>
            <person name="Oakley B."/>
            <person name="Pocsi I."/>
            <person name="Scazzocchio C."/>
            <person name="Seiboth B."/>
            <person name="vanKuyk P.A."/>
            <person name="Wortman J."/>
            <person name="Dyer P.S."/>
            <person name="Grigoriev I.V."/>
        </authorList>
    </citation>
    <scope>NUCLEOTIDE SEQUENCE [LARGE SCALE GENOMIC DNA]</scope>
    <source>
        <strain evidence="3">CBS 106.47</strain>
    </source>
</reference>
<gene>
    <name evidence="2" type="ORF">ASPFODRAFT_37133</name>
</gene>
<evidence type="ECO:0000256" key="1">
    <source>
        <dbReference type="SAM" id="MobiDB-lite"/>
    </source>
</evidence>
<accession>A0A1M3T5H3</accession>
<dbReference type="OrthoDB" id="4153865at2759"/>
<protein>
    <submittedName>
        <fullName evidence="2">Uncharacterized protein</fullName>
    </submittedName>
</protein>
<sequence length="197" mass="20964">MNLFDWITTSFSKAPTPEPQSHIWDPETVTMQQPTAPEPPSTKTSTAAAESSDVSMRGGGEAGEVCCGVILILLDAADSCALSVAAGANNNAHGNSLCELADKFCVKGDIAILPQKAPQHDLVLDSLGEFLSKQVHEACVSLYLVQSLLTPIRAQISTESSALRQRAHNDSGSDFPLLYPDLAVRIRVDMLSALITT</sequence>
<proteinExistence type="predicted"/>
<feature type="region of interest" description="Disordered" evidence="1">
    <location>
        <begin position="31"/>
        <end position="58"/>
    </location>
</feature>
<feature type="compositionally biased region" description="Low complexity" evidence="1">
    <location>
        <begin position="41"/>
        <end position="52"/>
    </location>
</feature>
<name>A0A1M3T5H3_ASPLC</name>
<dbReference type="EMBL" id="KV878249">
    <property type="protein sequence ID" value="OJZ81995.1"/>
    <property type="molecule type" value="Genomic_DNA"/>
</dbReference>